<dbReference type="PANTHER" id="PTHR30126">
    <property type="entry name" value="HTH-TYPE TRANSCRIPTIONAL REGULATOR"/>
    <property type="match status" value="1"/>
</dbReference>
<dbReference type="CDD" id="cd08420">
    <property type="entry name" value="PBP2_CysL_like"/>
    <property type="match status" value="1"/>
</dbReference>
<evidence type="ECO:0000256" key="1">
    <source>
        <dbReference type="ARBA" id="ARBA00009437"/>
    </source>
</evidence>
<keyword evidence="7" id="KW-1185">Reference proteome</keyword>
<dbReference type="RefSeq" id="WP_073378015.1">
    <property type="nucleotide sequence ID" value="NZ_FQXS01000025.1"/>
</dbReference>
<dbReference type="Pfam" id="PF03466">
    <property type="entry name" value="LysR_substrate"/>
    <property type="match status" value="1"/>
</dbReference>
<protein>
    <submittedName>
        <fullName evidence="6">DNA-binding transcriptional regulator, LysR family</fullName>
    </submittedName>
</protein>
<dbReference type="OrthoDB" id="9808620at2"/>
<dbReference type="InterPro" id="IPR000847">
    <property type="entry name" value="LysR_HTH_N"/>
</dbReference>
<dbReference type="STRING" id="1121409.SAMN02745124_03475"/>
<evidence type="ECO:0000313" key="6">
    <source>
        <dbReference type="EMBL" id="SHI05051.1"/>
    </source>
</evidence>
<dbReference type="PANTHER" id="PTHR30126:SF64">
    <property type="entry name" value="HTH-TYPE TRANSCRIPTIONAL REGULATOR CITR"/>
    <property type="match status" value="1"/>
</dbReference>
<dbReference type="EMBL" id="FQXS01000025">
    <property type="protein sequence ID" value="SHI05051.1"/>
    <property type="molecule type" value="Genomic_DNA"/>
</dbReference>
<name>A0A1M5XZ13_9BACT</name>
<dbReference type="InterPro" id="IPR047788">
    <property type="entry name" value="LysR-like_Sec_metab"/>
</dbReference>
<feature type="domain" description="HTH lysR-type" evidence="5">
    <location>
        <begin position="1"/>
        <end position="58"/>
    </location>
</feature>
<keyword evidence="4" id="KW-0804">Transcription</keyword>
<dbReference type="SUPFAM" id="SSF53850">
    <property type="entry name" value="Periplasmic binding protein-like II"/>
    <property type="match status" value="1"/>
</dbReference>
<dbReference type="SUPFAM" id="SSF46785">
    <property type="entry name" value="Winged helix' DNA-binding domain"/>
    <property type="match status" value="1"/>
</dbReference>
<dbReference type="PRINTS" id="PR00039">
    <property type="entry name" value="HTHLYSR"/>
</dbReference>
<sequence length="296" mass="32501">METRHLRVFVAVYTTGSFTKAAEQLFTSQPTVSEHMHNLEDRLGCRLFDRLGRSISPTPEAQILFPKAMAILDELDKLKETLAVATNKVAGDLVIGASTIPGAYLLPEHAAAFKQVYPDVSFEIAINDSAQIVTAVSEHRLHLGVVGAKIAGGRLDYTEFGEDELVLAARQEQRLPAEIDARSLTGYDFLLREEGSGTGRNVEHFLSQAGLPPAQLKVRARLGSSTAIKEAVKAGLGLAIISRTAIRDELHTGVLTETRITGLAMRRSFYIVTTPKRSMPNHYQVFLDYLKQTART</sequence>
<dbReference type="PROSITE" id="PS50931">
    <property type="entry name" value="HTH_LYSR"/>
    <property type="match status" value="1"/>
</dbReference>
<dbReference type="Proteomes" id="UP000184139">
    <property type="component" value="Unassembled WGS sequence"/>
</dbReference>
<dbReference type="InterPro" id="IPR005119">
    <property type="entry name" value="LysR_subst-bd"/>
</dbReference>
<evidence type="ECO:0000313" key="7">
    <source>
        <dbReference type="Proteomes" id="UP000184139"/>
    </source>
</evidence>
<dbReference type="InterPro" id="IPR036390">
    <property type="entry name" value="WH_DNA-bd_sf"/>
</dbReference>
<dbReference type="Gene3D" id="3.40.190.10">
    <property type="entry name" value="Periplasmic binding protein-like II"/>
    <property type="match status" value="2"/>
</dbReference>
<organism evidence="6 7">
    <name type="scientific">Desulfofustis glycolicus DSM 9705</name>
    <dbReference type="NCBI Taxonomy" id="1121409"/>
    <lineage>
        <taxon>Bacteria</taxon>
        <taxon>Pseudomonadati</taxon>
        <taxon>Thermodesulfobacteriota</taxon>
        <taxon>Desulfobulbia</taxon>
        <taxon>Desulfobulbales</taxon>
        <taxon>Desulfocapsaceae</taxon>
        <taxon>Desulfofustis</taxon>
    </lineage>
</organism>
<evidence type="ECO:0000259" key="5">
    <source>
        <dbReference type="PROSITE" id="PS50931"/>
    </source>
</evidence>
<keyword evidence="3 6" id="KW-0238">DNA-binding</keyword>
<dbReference type="GO" id="GO:0000976">
    <property type="term" value="F:transcription cis-regulatory region binding"/>
    <property type="evidence" value="ECO:0007669"/>
    <property type="project" value="TreeGrafter"/>
</dbReference>
<dbReference type="AlphaFoldDB" id="A0A1M5XZ13"/>
<comment type="similarity">
    <text evidence="1">Belongs to the LysR transcriptional regulatory family.</text>
</comment>
<dbReference type="GO" id="GO:0003700">
    <property type="term" value="F:DNA-binding transcription factor activity"/>
    <property type="evidence" value="ECO:0007669"/>
    <property type="project" value="InterPro"/>
</dbReference>
<proteinExistence type="inferred from homology"/>
<gene>
    <name evidence="6" type="ORF">SAMN02745124_03475</name>
</gene>
<dbReference type="Gene3D" id="1.10.10.10">
    <property type="entry name" value="Winged helix-like DNA-binding domain superfamily/Winged helix DNA-binding domain"/>
    <property type="match status" value="1"/>
</dbReference>
<evidence type="ECO:0000256" key="2">
    <source>
        <dbReference type="ARBA" id="ARBA00023015"/>
    </source>
</evidence>
<dbReference type="FunFam" id="1.10.10.10:FF:000001">
    <property type="entry name" value="LysR family transcriptional regulator"/>
    <property type="match status" value="1"/>
</dbReference>
<evidence type="ECO:0000256" key="4">
    <source>
        <dbReference type="ARBA" id="ARBA00023163"/>
    </source>
</evidence>
<keyword evidence="2" id="KW-0805">Transcription regulation</keyword>
<accession>A0A1M5XZ13</accession>
<dbReference type="Pfam" id="PF00126">
    <property type="entry name" value="HTH_1"/>
    <property type="match status" value="1"/>
</dbReference>
<evidence type="ECO:0000256" key="3">
    <source>
        <dbReference type="ARBA" id="ARBA00023125"/>
    </source>
</evidence>
<dbReference type="InterPro" id="IPR036388">
    <property type="entry name" value="WH-like_DNA-bd_sf"/>
</dbReference>
<reference evidence="6 7" key="1">
    <citation type="submission" date="2016-11" db="EMBL/GenBank/DDBJ databases">
        <authorList>
            <person name="Jaros S."/>
            <person name="Januszkiewicz K."/>
            <person name="Wedrychowicz H."/>
        </authorList>
    </citation>
    <scope>NUCLEOTIDE SEQUENCE [LARGE SCALE GENOMIC DNA]</scope>
    <source>
        <strain evidence="6 7">DSM 9705</strain>
    </source>
</reference>
<dbReference type="NCBIfam" id="NF040786">
    <property type="entry name" value="LysR_Sec_metab"/>
    <property type="match status" value="1"/>
</dbReference>